<proteinExistence type="predicted"/>
<dbReference type="InterPro" id="IPR019554">
    <property type="entry name" value="Soluble_ligand-bd"/>
</dbReference>
<organism evidence="3 4">
    <name type="scientific">Microbacterium horticulturae</name>
    <dbReference type="NCBI Taxonomy" id="3028316"/>
    <lineage>
        <taxon>Bacteria</taxon>
        <taxon>Bacillati</taxon>
        <taxon>Actinomycetota</taxon>
        <taxon>Actinomycetes</taxon>
        <taxon>Micrococcales</taxon>
        <taxon>Microbacteriaceae</taxon>
        <taxon>Microbacterium</taxon>
    </lineage>
</organism>
<dbReference type="EMBL" id="CP119108">
    <property type="protein sequence ID" value="WEG10356.1"/>
    <property type="molecule type" value="Genomic_DNA"/>
</dbReference>
<gene>
    <name evidence="3" type="ORF">PU630_07355</name>
</gene>
<dbReference type="Gene3D" id="1.10.150.280">
    <property type="entry name" value="AF1531-like domain"/>
    <property type="match status" value="1"/>
</dbReference>
<feature type="domain" description="Helix-hairpin-helix DNA-binding motif class 1" evidence="2">
    <location>
        <begin position="150"/>
        <end position="169"/>
    </location>
</feature>
<feature type="domain" description="Helix-hairpin-helix DNA-binding motif class 1" evidence="2">
    <location>
        <begin position="180"/>
        <end position="199"/>
    </location>
</feature>
<keyword evidence="1" id="KW-1133">Transmembrane helix</keyword>
<dbReference type="InterPro" id="IPR003583">
    <property type="entry name" value="Hlx-hairpin-Hlx_DNA-bd_motif"/>
</dbReference>
<evidence type="ECO:0000256" key="1">
    <source>
        <dbReference type="SAM" id="Phobius"/>
    </source>
</evidence>
<dbReference type="RefSeq" id="WP_275279711.1">
    <property type="nucleotide sequence ID" value="NZ_CP119108.1"/>
</dbReference>
<dbReference type="InterPro" id="IPR010994">
    <property type="entry name" value="RuvA_2-like"/>
</dbReference>
<dbReference type="InterPro" id="IPR051675">
    <property type="entry name" value="Endo/Exo/Phosphatase_dom_1"/>
</dbReference>
<dbReference type="Pfam" id="PF10531">
    <property type="entry name" value="SLBB"/>
    <property type="match status" value="1"/>
</dbReference>
<dbReference type="PANTHER" id="PTHR21180:SF32">
    <property type="entry name" value="ENDONUCLEASE_EXONUCLEASE_PHOSPHATASE FAMILY DOMAIN-CONTAINING PROTEIN 1"/>
    <property type="match status" value="1"/>
</dbReference>
<dbReference type="PANTHER" id="PTHR21180">
    <property type="entry name" value="ENDONUCLEASE/EXONUCLEASE/PHOSPHATASE FAMILY DOMAIN-CONTAINING PROTEIN 1"/>
    <property type="match status" value="1"/>
</dbReference>
<name>A0ABY8C1M8_9MICO</name>
<dbReference type="Proteomes" id="UP001214553">
    <property type="component" value="Chromosome"/>
</dbReference>
<keyword evidence="4" id="KW-1185">Reference proteome</keyword>
<keyword evidence="1" id="KW-0472">Membrane</keyword>
<evidence type="ECO:0000313" key="3">
    <source>
        <dbReference type="EMBL" id="WEG10356.1"/>
    </source>
</evidence>
<dbReference type="SUPFAM" id="SSF47781">
    <property type="entry name" value="RuvA domain 2-like"/>
    <property type="match status" value="1"/>
</dbReference>
<reference evidence="3 4" key="1">
    <citation type="submission" date="2023-03" db="EMBL/GenBank/DDBJ databases">
        <title>Genome sequence of Microbacterium sp. KACC 23027.</title>
        <authorList>
            <person name="Kim S."/>
            <person name="Heo J."/>
            <person name="Kwon S.-W."/>
        </authorList>
    </citation>
    <scope>NUCLEOTIDE SEQUENCE [LARGE SCALE GENOMIC DNA]</scope>
    <source>
        <strain evidence="3 4">KACC 23027</strain>
    </source>
</reference>
<evidence type="ECO:0000259" key="2">
    <source>
        <dbReference type="SMART" id="SM00278"/>
    </source>
</evidence>
<keyword evidence="1" id="KW-0812">Transmembrane</keyword>
<dbReference type="Gene3D" id="3.10.560.10">
    <property type="entry name" value="Outer membrane lipoprotein wza domain like"/>
    <property type="match status" value="1"/>
</dbReference>
<accession>A0ABY8C1M8</accession>
<dbReference type="NCBIfam" id="TIGR00426">
    <property type="entry name" value="competence protein ComEA helix-hairpin-helix repeat region"/>
    <property type="match status" value="1"/>
</dbReference>
<dbReference type="Pfam" id="PF12836">
    <property type="entry name" value="HHH_3"/>
    <property type="match status" value="1"/>
</dbReference>
<feature type="transmembrane region" description="Helical" evidence="1">
    <location>
        <begin position="16"/>
        <end position="38"/>
    </location>
</feature>
<dbReference type="InterPro" id="IPR004509">
    <property type="entry name" value="Competence_ComEA_HhH"/>
</dbReference>
<dbReference type="SMART" id="SM00278">
    <property type="entry name" value="HhH1"/>
    <property type="match status" value="2"/>
</dbReference>
<sequence length="202" mass="20136">MSSAESEPRASARHRLGLGAAVVLVLVALAITVGIGIFRGQSAPTQAVTIDKTPAATTGAATELYAHVSGAVRDPGLYVLPDGSRVVDAVAAAGGFAKGAGRDGVNLARPLSDGEQLVVPKKGEQATAAPGSGAGAVGGGKLNLNTADQAALEELPGIGPALAQRIIAWRDENGRFTSIDDLLAVSGIGDKLLAGLRDAVTV</sequence>
<evidence type="ECO:0000313" key="4">
    <source>
        <dbReference type="Proteomes" id="UP001214553"/>
    </source>
</evidence>
<protein>
    <submittedName>
        <fullName evidence="3">Helix-hairpin-helix domain-containing protein</fullName>
    </submittedName>
</protein>